<evidence type="ECO:0000256" key="8">
    <source>
        <dbReference type="ARBA" id="ARBA00023170"/>
    </source>
</evidence>
<dbReference type="RefSeq" id="WP_101713512.1">
    <property type="nucleotide sequence ID" value="NZ_CP026100.1"/>
</dbReference>
<dbReference type="EMBL" id="PJRQ01000025">
    <property type="protein sequence ID" value="PLR14348.1"/>
    <property type="molecule type" value="Genomic_DNA"/>
</dbReference>
<evidence type="ECO:0000256" key="7">
    <source>
        <dbReference type="ARBA" id="ARBA00023136"/>
    </source>
</evidence>
<evidence type="ECO:0000256" key="1">
    <source>
        <dbReference type="ARBA" id="ARBA00004571"/>
    </source>
</evidence>
<dbReference type="KEGG" id="cfh:C1707_15785"/>
<evidence type="ECO:0000259" key="13">
    <source>
        <dbReference type="Pfam" id="PF07715"/>
    </source>
</evidence>
<dbReference type="OrthoDB" id="7374174at2"/>
<feature type="domain" description="TonB-dependent receptor-like beta-barrel" evidence="12">
    <location>
        <begin position="218"/>
        <end position="639"/>
    </location>
</feature>
<evidence type="ECO:0000256" key="3">
    <source>
        <dbReference type="ARBA" id="ARBA00022452"/>
    </source>
</evidence>
<reference evidence="14 17" key="2">
    <citation type="submission" date="2018-01" db="EMBL/GenBank/DDBJ databases">
        <title>Complete genome sequence of Caulobacter flavus RHGG3.</title>
        <authorList>
            <person name="Yang E."/>
        </authorList>
    </citation>
    <scope>NUCLEOTIDE SEQUENCE [LARGE SCALE GENOMIC DNA]</scope>
    <source>
        <strain evidence="14 17">RHGG3</strain>
    </source>
</reference>
<dbReference type="EMBL" id="CP026100">
    <property type="protein sequence ID" value="AYV47600.1"/>
    <property type="molecule type" value="Genomic_DNA"/>
</dbReference>
<dbReference type="PANTHER" id="PTHR30069">
    <property type="entry name" value="TONB-DEPENDENT OUTER MEMBRANE RECEPTOR"/>
    <property type="match status" value="1"/>
</dbReference>
<dbReference type="Gene3D" id="2.170.130.10">
    <property type="entry name" value="TonB-dependent receptor, plug domain"/>
    <property type="match status" value="1"/>
</dbReference>
<dbReference type="PANTHER" id="PTHR30069:SF29">
    <property type="entry name" value="HEMOGLOBIN AND HEMOGLOBIN-HAPTOGLOBIN-BINDING PROTEIN 1-RELATED"/>
    <property type="match status" value="1"/>
</dbReference>
<evidence type="ECO:0000256" key="9">
    <source>
        <dbReference type="ARBA" id="ARBA00023237"/>
    </source>
</evidence>
<dbReference type="Proteomes" id="UP000281192">
    <property type="component" value="Chromosome"/>
</dbReference>
<dbReference type="InterPro" id="IPR000531">
    <property type="entry name" value="Beta-barrel_TonB"/>
</dbReference>
<feature type="domain" description="TonB-dependent receptor plug" evidence="13">
    <location>
        <begin position="50"/>
        <end position="141"/>
    </location>
</feature>
<keyword evidence="4 10" id="KW-0812">Transmembrane</keyword>
<evidence type="ECO:0000313" key="14">
    <source>
        <dbReference type="EMBL" id="AYV47600.1"/>
    </source>
</evidence>
<evidence type="ECO:0000256" key="2">
    <source>
        <dbReference type="ARBA" id="ARBA00022448"/>
    </source>
</evidence>
<keyword evidence="17" id="KW-1185">Reference proteome</keyword>
<dbReference type="Pfam" id="PF00593">
    <property type="entry name" value="TonB_dep_Rec_b-barrel"/>
    <property type="match status" value="1"/>
</dbReference>
<reference evidence="15 16" key="1">
    <citation type="submission" date="2017-12" db="EMBL/GenBank/DDBJ databases">
        <title>The genome sequence of Caulobacter flavus CGMCC1 15093.</title>
        <authorList>
            <person name="Gao J."/>
            <person name="Mao X."/>
            <person name="Sun J."/>
        </authorList>
    </citation>
    <scope>NUCLEOTIDE SEQUENCE [LARGE SCALE GENOMIC DNA]</scope>
    <source>
        <strain evidence="15 16">CGMCC1 15093</strain>
    </source>
</reference>
<evidence type="ECO:0000256" key="4">
    <source>
        <dbReference type="ARBA" id="ARBA00022692"/>
    </source>
</evidence>
<dbReference type="GO" id="GO:0015344">
    <property type="term" value="F:siderophore uptake transmembrane transporter activity"/>
    <property type="evidence" value="ECO:0007669"/>
    <property type="project" value="TreeGrafter"/>
</dbReference>
<evidence type="ECO:0000313" key="16">
    <source>
        <dbReference type="Proteomes" id="UP000234483"/>
    </source>
</evidence>
<sequence>MFDAPFETPPAPEAQVSEVIVTGARLPPSAGEGAFAITSLADPAWARSPRLDEQLARAPGVSLFRRTSSLATNPTTQGLSLRAIAPSGAGRALVTLDGVPQNDPFGGWVIWSGLPAETVQDVRVVRGAGAQAYGAGALTGVVALTGRDGGGPVLEASAEAGGQSYRRAALNAGAGGVLASVTAERSGGWTPVRAGRGAADEPLALDAWSAALRYDAQLSSGPAMAARVAVYDENRRSGLVGADARARGAQASLTLAQAPSGDRHGWRLQAWTLVSDLQNRSVAVGAGRAFTTPANDQFETPAHGYGFNAALRGVRGPLEWEVGADLRAAEGETHERFRYMGGQFTRLREAGGQTTTLGAYADASWTAGPWLLTGDLRVDHWRAFDARRREFDLQTGAATLDEAPAGRSTTTPTGRVGLRRDLGPGFVRTAAYAGFRPPSLNELHRPFRVGNDVTEANAALKPERLYGVEAGAGLEGKGARLSATLFLNRLEDPVANVTIGQGPATFPTAGFIPAGGVLRQRQNVGRIDAVGLELEGRADLGRSLVLTGALMATDAEVDGGSQAPQLTGKRPAQAPRVAASAGLEWRANARLGLFLAARHEGARFDDDLNTRRLDAATTLGLSARYALNPSTRLELDLRNALDADVATGRTGDGVTSFDAPRSVRVGVTYVR</sequence>
<evidence type="ECO:0000256" key="10">
    <source>
        <dbReference type="PROSITE-ProRule" id="PRU01360"/>
    </source>
</evidence>
<comment type="similarity">
    <text evidence="10 11">Belongs to the TonB-dependent receptor family.</text>
</comment>
<keyword evidence="8 15" id="KW-0675">Receptor</keyword>
<accession>A0A2N5CSX5</accession>
<evidence type="ECO:0000259" key="12">
    <source>
        <dbReference type="Pfam" id="PF00593"/>
    </source>
</evidence>
<keyword evidence="9 10" id="KW-0998">Cell outer membrane</keyword>
<proteinExistence type="inferred from homology"/>
<dbReference type="InterPro" id="IPR037066">
    <property type="entry name" value="Plug_dom_sf"/>
</dbReference>
<dbReference type="Gene3D" id="2.40.170.20">
    <property type="entry name" value="TonB-dependent receptor, beta-barrel domain"/>
    <property type="match status" value="1"/>
</dbReference>
<keyword evidence="7 10" id="KW-0472">Membrane</keyword>
<evidence type="ECO:0000313" key="15">
    <source>
        <dbReference type="EMBL" id="PLR14348.1"/>
    </source>
</evidence>
<keyword evidence="2 10" id="KW-0813">Transport</keyword>
<keyword evidence="3 10" id="KW-1134">Transmembrane beta strand</keyword>
<gene>
    <name evidence="14" type="ORF">C1707_15785</name>
    <name evidence="15" type="ORF">CFHF_13430</name>
</gene>
<keyword evidence="6 11" id="KW-0798">TonB box</keyword>
<evidence type="ECO:0000256" key="6">
    <source>
        <dbReference type="ARBA" id="ARBA00023077"/>
    </source>
</evidence>
<name>A0A2N5CSX5_9CAUL</name>
<dbReference type="InterPro" id="IPR039426">
    <property type="entry name" value="TonB-dep_rcpt-like"/>
</dbReference>
<dbReference type="InterPro" id="IPR012910">
    <property type="entry name" value="Plug_dom"/>
</dbReference>
<evidence type="ECO:0000313" key="17">
    <source>
        <dbReference type="Proteomes" id="UP000281192"/>
    </source>
</evidence>
<dbReference type="GO" id="GO:0044718">
    <property type="term" value="P:siderophore transmembrane transport"/>
    <property type="evidence" value="ECO:0007669"/>
    <property type="project" value="TreeGrafter"/>
</dbReference>
<comment type="subcellular location">
    <subcellularLocation>
        <location evidence="1 10">Cell outer membrane</location>
        <topology evidence="1 10">Multi-pass membrane protein</topology>
    </subcellularLocation>
</comment>
<protein>
    <submittedName>
        <fullName evidence="15">TonB-dependent receptor</fullName>
    </submittedName>
</protein>
<dbReference type="SUPFAM" id="SSF56935">
    <property type="entry name" value="Porins"/>
    <property type="match status" value="1"/>
</dbReference>
<dbReference type="AlphaFoldDB" id="A0A2N5CSX5"/>
<dbReference type="PROSITE" id="PS52016">
    <property type="entry name" value="TONB_DEPENDENT_REC_3"/>
    <property type="match status" value="1"/>
</dbReference>
<dbReference type="Pfam" id="PF07715">
    <property type="entry name" value="Plug"/>
    <property type="match status" value="1"/>
</dbReference>
<dbReference type="GO" id="GO:0009279">
    <property type="term" value="C:cell outer membrane"/>
    <property type="evidence" value="ECO:0007669"/>
    <property type="project" value="UniProtKB-SubCell"/>
</dbReference>
<dbReference type="InterPro" id="IPR036942">
    <property type="entry name" value="Beta-barrel_TonB_sf"/>
</dbReference>
<organism evidence="15 16">
    <name type="scientific">Caulobacter flavus</name>
    <dbReference type="NCBI Taxonomy" id="1679497"/>
    <lineage>
        <taxon>Bacteria</taxon>
        <taxon>Pseudomonadati</taxon>
        <taxon>Pseudomonadota</taxon>
        <taxon>Alphaproteobacteria</taxon>
        <taxon>Caulobacterales</taxon>
        <taxon>Caulobacteraceae</taxon>
        <taxon>Caulobacter</taxon>
    </lineage>
</organism>
<dbReference type="Proteomes" id="UP000234483">
    <property type="component" value="Unassembled WGS sequence"/>
</dbReference>
<keyword evidence="5" id="KW-0732">Signal</keyword>
<evidence type="ECO:0000256" key="5">
    <source>
        <dbReference type="ARBA" id="ARBA00022729"/>
    </source>
</evidence>
<evidence type="ECO:0000256" key="11">
    <source>
        <dbReference type="RuleBase" id="RU003357"/>
    </source>
</evidence>